<dbReference type="Pfam" id="PF07893">
    <property type="entry name" value="DUF1668"/>
    <property type="match status" value="1"/>
</dbReference>
<protein>
    <submittedName>
        <fullName evidence="2">Uncharacterized protein</fullName>
    </submittedName>
</protein>
<feature type="compositionally biased region" description="Basic and acidic residues" evidence="1">
    <location>
        <begin position="7"/>
        <end position="21"/>
    </location>
</feature>
<comment type="caution">
    <text evidence="2">The sequence shown here is derived from an EMBL/GenBank/DDBJ whole genome shotgun (WGS) entry which is preliminary data.</text>
</comment>
<name>A0A835G1S2_9POAL</name>
<dbReference type="PANTHER" id="PTHR33085">
    <property type="entry name" value="OS12G0113100 PROTEIN-RELATED"/>
    <property type="match status" value="1"/>
</dbReference>
<organism evidence="2 3">
    <name type="scientific">Digitaria exilis</name>
    <dbReference type="NCBI Taxonomy" id="1010633"/>
    <lineage>
        <taxon>Eukaryota</taxon>
        <taxon>Viridiplantae</taxon>
        <taxon>Streptophyta</taxon>
        <taxon>Embryophyta</taxon>
        <taxon>Tracheophyta</taxon>
        <taxon>Spermatophyta</taxon>
        <taxon>Magnoliopsida</taxon>
        <taxon>Liliopsida</taxon>
        <taxon>Poales</taxon>
        <taxon>Poaceae</taxon>
        <taxon>PACMAD clade</taxon>
        <taxon>Panicoideae</taxon>
        <taxon>Panicodae</taxon>
        <taxon>Paniceae</taxon>
        <taxon>Anthephorinae</taxon>
        <taxon>Digitaria</taxon>
    </lineage>
</organism>
<dbReference type="PANTHER" id="PTHR33085:SF37">
    <property type="entry name" value="OS12G0139800 PROTEIN"/>
    <property type="match status" value="1"/>
</dbReference>
<dbReference type="EMBL" id="JACEFO010000112">
    <property type="protein sequence ID" value="KAF8780902.1"/>
    <property type="molecule type" value="Genomic_DNA"/>
</dbReference>
<keyword evidence="3" id="KW-1185">Reference proteome</keyword>
<feature type="region of interest" description="Disordered" evidence="1">
    <location>
        <begin position="1"/>
        <end position="39"/>
    </location>
</feature>
<gene>
    <name evidence="2" type="ORF">HU200_000864</name>
</gene>
<proteinExistence type="predicted"/>
<sequence>MPRRRHTEGVCRRGKQRKLEKTAGGSIPRQITRSSSCDTEPPSVYLVVGHGATRPAYSVIKVNPFADGGGDDAPTPIPQHLARLEVKHGMSFVPVRSKHGPWIVGVGGNSPRDYGPETIVFDIKTKEVIPGPKLMSTKLCPVQLPVGSRIYALARSPAMKGEVNFVPWFEVLDISHAQVVDGHLVNCKWEQLPRPPFFPWELSPRQYLFPPQVIVKSYVAVDSHILLSITEQKGTHMFNVRTEEWAKLDDKDLPFIGGAIAHGALFLGLSKATSAVTAYKITVCANAASSSSMGEGCPSLSIVEFTVVTDLEAKEDVSGGKLVSLGNHGFCSFTCCNDDLVLGSSIHKNLSP</sequence>
<evidence type="ECO:0000313" key="3">
    <source>
        <dbReference type="Proteomes" id="UP000636709"/>
    </source>
</evidence>
<dbReference type="Proteomes" id="UP000636709">
    <property type="component" value="Unassembled WGS sequence"/>
</dbReference>
<evidence type="ECO:0000256" key="1">
    <source>
        <dbReference type="SAM" id="MobiDB-lite"/>
    </source>
</evidence>
<dbReference type="InterPro" id="IPR012871">
    <property type="entry name" value="DUF1668_ORYSA"/>
</dbReference>
<reference evidence="2" key="1">
    <citation type="submission" date="2020-07" db="EMBL/GenBank/DDBJ databases">
        <title>Genome sequence and genetic diversity analysis of an under-domesticated orphan crop, white fonio (Digitaria exilis).</title>
        <authorList>
            <person name="Bennetzen J.L."/>
            <person name="Chen S."/>
            <person name="Ma X."/>
            <person name="Wang X."/>
            <person name="Yssel A.E.J."/>
            <person name="Chaluvadi S.R."/>
            <person name="Johnson M."/>
            <person name="Gangashetty P."/>
            <person name="Hamidou F."/>
            <person name="Sanogo M.D."/>
            <person name="Zwaenepoel A."/>
            <person name="Wallace J."/>
            <person name="Van De Peer Y."/>
            <person name="Van Deynze A."/>
        </authorList>
    </citation>
    <scope>NUCLEOTIDE SEQUENCE</scope>
    <source>
        <tissue evidence="2">Leaves</tissue>
    </source>
</reference>
<accession>A0A835G1S2</accession>
<feature type="compositionally biased region" description="Polar residues" evidence="1">
    <location>
        <begin position="29"/>
        <end position="38"/>
    </location>
</feature>
<dbReference type="AlphaFoldDB" id="A0A835G1S2"/>
<evidence type="ECO:0000313" key="2">
    <source>
        <dbReference type="EMBL" id="KAF8780902.1"/>
    </source>
</evidence>
<dbReference type="OrthoDB" id="590031at2759"/>